<feature type="compositionally biased region" description="Low complexity" evidence="2">
    <location>
        <begin position="25"/>
        <end position="38"/>
    </location>
</feature>
<dbReference type="PANTHER" id="PTHR13523:SF18">
    <property type="entry name" value="CHCH DOMAIN-CONTAINING PROTEIN"/>
    <property type="match status" value="1"/>
</dbReference>
<dbReference type="InterPro" id="IPR055304">
    <property type="entry name" value="CHCHD2/10-like"/>
</dbReference>
<dbReference type="InterPro" id="IPR010625">
    <property type="entry name" value="CHCH"/>
</dbReference>
<evidence type="ECO:0000313" key="5">
    <source>
        <dbReference type="Proteomes" id="UP001187471"/>
    </source>
</evidence>
<reference evidence="4" key="1">
    <citation type="submission" date="2022-12" db="EMBL/GenBank/DDBJ databases">
        <title>Draft genome assemblies for two species of Escallonia (Escalloniales).</title>
        <authorList>
            <person name="Chanderbali A."/>
            <person name="Dervinis C."/>
            <person name="Anghel I."/>
            <person name="Soltis D."/>
            <person name="Soltis P."/>
            <person name="Zapata F."/>
        </authorList>
    </citation>
    <scope>NUCLEOTIDE SEQUENCE</scope>
    <source>
        <strain evidence="4">UCBG92.1500</strain>
        <tissue evidence="4">Leaf</tissue>
    </source>
</reference>
<sequence>MPRSRGRSGGMSGKSGFHSAPRPTPAATIRAPAPTKAAPVPPPAPVQGGLGSTVAEGMAFGGGSAIAHRAVDALVGPRVVKHEIVTSPVPSAEPADACASQNKAFQDCLNQYGSDISKCQFYMDMLSECRRSSTSNGLIVLDDDNYLGNLKREVLLPDLFSIFQYKLIALQSFVMWTVRFPKEPTKPLDERSKMVTAMATTACNTVPPTKMQ</sequence>
<dbReference type="GO" id="GO:0005739">
    <property type="term" value="C:mitochondrion"/>
    <property type="evidence" value="ECO:0007669"/>
    <property type="project" value="TreeGrafter"/>
</dbReference>
<dbReference type="SUPFAM" id="SSF47072">
    <property type="entry name" value="Cysteine alpha-hairpin motif"/>
    <property type="match status" value="1"/>
</dbReference>
<feature type="domain" description="CHCH" evidence="3">
    <location>
        <begin position="98"/>
        <end position="131"/>
    </location>
</feature>
<evidence type="ECO:0000259" key="3">
    <source>
        <dbReference type="Pfam" id="PF06747"/>
    </source>
</evidence>
<dbReference type="AlphaFoldDB" id="A0AA88R2N2"/>
<dbReference type="Pfam" id="PF06747">
    <property type="entry name" value="CHCH"/>
    <property type="match status" value="1"/>
</dbReference>
<gene>
    <name evidence="4" type="ORF">RJ640_005929</name>
</gene>
<name>A0AA88R2N2_9ASTE</name>
<comment type="caution">
    <text evidence="4">The sequence shown here is derived from an EMBL/GenBank/DDBJ whole genome shotgun (WGS) entry which is preliminary data.</text>
</comment>
<dbReference type="PANTHER" id="PTHR13523">
    <property type="entry name" value="COILED-COIL-HELIX-COILED-COIL-HELIX DOMAIN CONTAINING 2/NUR77"/>
    <property type="match status" value="1"/>
</dbReference>
<organism evidence="4 5">
    <name type="scientific">Escallonia rubra</name>
    <dbReference type="NCBI Taxonomy" id="112253"/>
    <lineage>
        <taxon>Eukaryota</taxon>
        <taxon>Viridiplantae</taxon>
        <taxon>Streptophyta</taxon>
        <taxon>Embryophyta</taxon>
        <taxon>Tracheophyta</taxon>
        <taxon>Spermatophyta</taxon>
        <taxon>Magnoliopsida</taxon>
        <taxon>eudicotyledons</taxon>
        <taxon>Gunneridae</taxon>
        <taxon>Pentapetalae</taxon>
        <taxon>asterids</taxon>
        <taxon>campanulids</taxon>
        <taxon>Escalloniales</taxon>
        <taxon>Escalloniaceae</taxon>
        <taxon>Escallonia</taxon>
    </lineage>
</organism>
<proteinExistence type="predicted"/>
<accession>A0AA88R2N2</accession>
<dbReference type="Proteomes" id="UP001187471">
    <property type="component" value="Unassembled WGS sequence"/>
</dbReference>
<feature type="region of interest" description="Disordered" evidence="2">
    <location>
        <begin position="1"/>
        <end position="44"/>
    </location>
</feature>
<dbReference type="InterPro" id="IPR009069">
    <property type="entry name" value="Cys_alpha_HP_mot_SF"/>
</dbReference>
<dbReference type="EMBL" id="JAVXUO010001570">
    <property type="protein sequence ID" value="KAK2981037.1"/>
    <property type="molecule type" value="Genomic_DNA"/>
</dbReference>
<keyword evidence="1" id="KW-1015">Disulfide bond</keyword>
<evidence type="ECO:0000313" key="4">
    <source>
        <dbReference type="EMBL" id="KAK2981037.1"/>
    </source>
</evidence>
<protein>
    <recommendedName>
        <fullName evidence="3">CHCH domain-containing protein</fullName>
    </recommendedName>
</protein>
<keyword evidence="5" id="KW-1185">Reference proteome</keyword>
<dbReference type="GO" id="GO:0007005">
    <property type="term" value="P:mitochondrion organization"/>
    <property type="evidence" value="ECO:0007669"/>
    <property type="project" value="InterPro"/>
</dbReference>
<evidence type="ECO:0000256" key="1">
    <source>
        <dbReference type="ARBA" id="ARBA00023157"/>
    </source>
</evidence>
<evidence type="ECO:0000256" key="2">
    <source>
        <dbReference type="SAM" id="MobiDB-lite"/>
    </source>
</evidence>
<dbReference type="GO" id="GO:0005634">
    <property type="term" value="C:nucleus"/>
    <property type="evidence" value="ECO:0007669"/>
    <property type="project" value="TreeGrafter"/>
</dbReference>